<feature type="compositionally biased region" description="Polar residues" evidence="1">
    <location>
        <begin position="361"/>
        <end position="381"/>
    </location>
</feature>
<feature type="compositionally biased region" description="Low complexity" evidence="1">
    <location>
        <begin position="296"/>
        <end position="307"/>
    </location>
</feature>
<dbReference type="InterPro" id="IPR057558">
    <property type="entry name" value="Swc3_dom"/>
</dbReference>
<proteinExistence type="predicted"/>
<feature type="compositionally biased region" description="Low complexity" evidence="1">
    <location>
        <begin position="534"/>
        <end position="548"/>
    </location>
</feature>
<dbReference type="InterPro" id="IPR037651">
    <property type="entry name" value="Swc3"/>
</dbReference>
<comment type="caution">
    <text evidence="4">The sequence shown here is derived from an EMBL/GenBank/DDBJ whole genome shotgun (WGS) entry which is preliminary data.</text>
</comment>
<dbReference type="Pfam" id="PF26242">
    <property type="entry name" value="Swc3_C"/>
    <property type="match status" value="2"/>
</dbReference>
<feature type="compositionally biased region" description="Basic and acidic residues" evidence="1">
    <location>
        <begin position="1034"/>
        <end position="1043"/>
    </location>
</feature>
<evidence type="ECO:0000256" key="1">
    <source>
        <dbReference type="SAM" id="MobiDB-lite"/>
    </source>
</evidence>
<dbReference type="AlphaFoldDB" id="A0A9P0QSG6"/>
<dbReference type="PANTHER" id="PTHR28108:SF1">
    <property type="entry name" value="SWR1-COMPLEX PROTEIN 3"/>
    <property type="match status" value="1"/>
</dbReference>
<feature type="compositionally biased region" description="Basic and acidic residues" evidence="1">
    <location>
        <begin position="1148"/>
        <end position="1157"/>
    </location>
</feature>
<feature type="compositionally biased region" description="Basic and acidic residues" evidence="1">
    <location>
        <begin position="866"/>
        <end position="883"/>
    </location>
</feature>
<feature type="region of interest" description="Disordered" evidence="1">
    <location>
        <begin position="699"/>
        <end position="732"/>
    </location>
</feature>
<feature type="region of interest" description="Disordered" evidence="1">
    <location>
        <begin position="835"/>
        <end position="919"/>
    </location>
</feature>
<organism evidence="4 5">
    <name type="scientific">[Candida] railenensis</name>
    <dbReference type="NCBI Taxonomy" id="45579"/>
    <lineage>
        <taxon>Eukaryota</taxon>
        <taxon>Fungi</taxon>
        <taxon>Dikarya</taxon>
        <taxon>Ascomycota</taxon>
        <taxon>Saccharomycotina</taxon>
        <taxon>Pichiomycetes</taxon>
        <taxon>Debaryomycetaceae</taxon>
        <taxon>Kurtzmaniella</taxon>
    </lineage>
</organism>
<feature type="compositionally biased region" description="Basic and acidic residues" evidence="1">
    <location>
        <begin position="835"/>
        <end position="852"/>
    </location>
</feature>
<sequence>MPPRIRRRITEAKREEIEQEEKALSRAIVRPFETISNMPVSFSAPPTGHFEEVFKNPLTIKDSGVFYRSLMKSRENYLQVAPMFKLWWMKLSAHARKLQMQQNNHVEGSNTVTLSTSSGDFERVPVLGTDVSARDVMVKLCDATMNIGPHTFEIRLFIAKDERSDKEKEKERELAKAKEKEEKAKEKEERERKAKEAREAKARERERERERIQEQKLRKQQLQTQVPVNGAIPLGAPTSKVNKKLGAPISGIRSPTVIPGAPGAPGALGAPASPGFGTALPRMATGTASPAPAPAPAQAAPIHHPAPVTSTIPAPNQIPSTNPAPVASSLSSQSQGTSFVSPSPAATASPGANHIAPPTLPTAQTSDPQTNSTAAPPTTSKGAIDLRKEGSAVPSGSDSTKESTAVVSNPPKQTSDGTKESTNDISTAKVDGKPPSIDNKVSSTINVAEVKPNSTKPLPESGTQFPSPNQHINESVTTASPVSAAPVSTTNTANTAPGGAAGTAPGISGPEVAPVSNSVSTSVQGSSPNNFSNPAPTISGPPGATGATGPPGPPGPTGPVGTAGPADPAGPPGPPGPPGPTGPTGPTGATVPPGPSSSLNNGVPGPGQAPAAGNLATAHPPPPPPRNDPNNMQSVENTIMIANLNAIARVDHSLNTLMKIVASGGATPQQIMRFQGYIQRAREMGPQPHHVHLLNRPPMQQAKQATPKKSVVPKPPPVKKPPKEKKVAVKKAPAPSKEMKLTAFQERYLTDATILFEFVENPNVRFSLPREVICEIISEIKPPVNEEDEQPTDVLSSYLWIHNSAEYEEYEGKLAHYEKLVKEREEAEAKKLREEEEAKKKAQEEEQAKKQAEEEEAAKSQGAEEGEVKKTAAQEVKLEEPKRNLRLSRSARRRPAPPPPPPKKAAKPKKEKELIPPTEPEVKFTALSYTIRGIPARFVPIVTNSAKNLEQVQKRMSRIIENGTRMPNYYLWYQVDGKLDENLAEELRVELNQEEKKMPGVAYTSSTAINEANEKKRKMKEEKEEKLRLKKLKKLEALKEKSKSGSPAPPSGQQSSGNDVGTAGTHPAAAKPAESEMKVEPSQTSNHEGNGSQTPVTESDPANPASSDIATTEPSTRSEEQSTQPKTNTSSPKRSAEPESNSLANGEPSEKKIKIEEPEPSSEVESTPVNSTITQGL</sequence>
<feature type="compositionally biased region" description="Basic and acidic residues" evidence="1">
    <location>
        <begin position="165"/>
        <end position="217"/>
    </location>
</feature>
<feature type="compositionally biased region" description="Low complexity" evidence="1">
    <location>
        <begin position="600"/>
        <end position="614"/>
    </location>
</feature>
<feature type="region of interest" description="Disordered" evidence="1">
    <location>
        <begin position="165"/>
        <end position="223"/>
    </location>
</feature>
<dbReference type="PANTHER" id="PTHR28108">
    <property type="entry name" value="SWR1-COMPLEX PROTEIN 3"/>
    <property type="match status" value="1"/>
</dbReference>
<reference evidence="4" key="1">
    <citation type="submission" date="2022-03" db="EMBL/GenBank/DDBJ databases">
        <authorList>
            <person name="Legras J.-L."/>
            <person name="Devillers H."/>
            <person name="Grondin C."/>
        </authorList>
    </citation>
    <scope>NUCLEOTIDE SEQUENCE</scope>
    <source>
        <strain evidence="4">CLIB 1423</strain>
    </source>
</reference>
<evidence type="ECO:0008006" key="6">
    <source>
        <dbReference type="Google" id="ProtNLM"/>
    </source>
</evidence>
<dbReference type="GO" id="GO:0000812">
    <property type="term" value="C:Swr1 complex"/>
    <property type="evidence" value="ECO:0007669"/>
    <property type="project" value="InterPro"/>
</dbReference>
<dbReference type="GO" id="GO:0140849">
    <property type="term" value="F:ATP-dependent H2AZ histone chaperone activity"/>
    <property type="evidence" value="ECO:0007669"/>
    <property type="project" value="InterPro"/>
</dbReference>
<dbReference type="CDD" id="cd22249">
    <property type="entry name" value="UDM1_RNF168_RNF169-like"/>
    <property type="match status" value="1"/>
</dbReference>
<feature type="domain" description="Swc3 C-terminal" evidence="3">
    <location>
        <begin position="907"/>
        <end position="993"/>
    </location>
</feature>
<protein>
    <recommendedName>
        <fullName evidence="6">SWR1-complex protein 3</fullName>
    </recommendedName>
</protein>
<feature type="compositionally biased region" description="Polar residues" evidence="1">
    <location>
        <begin position="394"/>
        <end position="416"/>
    </location>
</feature>
<dbReference type="OrthoDB" id="4097064at2759"/>
<dbReference type="InterPro" id="IPR058986">
    <property type="entry name" value="Swc3_C"/>
</dbReference>
<feature type="compositionally biased region" description="Pro residues" evidence="1">
    <location>
        <begin position="568"/>
        <end position="583"/>
    </location>
</feature>
<feature type="compositionally biased region" description="Polar residues" evidence="1">
    <location>
        <begin position="308"/>
        <end position="323"/>
    </location>
</feature>
<dbReference type="EMBL" id="CAKXYY010000018">
    <property type="protein sequence ID" value="CAH2354703.1"/>
    <property type="molecule type" value="Genomic_DNA"/>
</dbReference>
<accession>A0A9P0QSG6</accession>
<feature type="compositionally biased region" description="Basic residues" evidence="1">
    <location>
        <begin position="884"/>
        <end position="895"/>
    </location>
</feature>
<feature type="domain" description="Swc3 C-terminal" evidence="3">
    <location>
        <begin position="737"/>
        <end position="847"/>
    </location>
</feature>
<evidence type="ECO:0000259" key="3">
    <source>
        <dbReference type="Pfam" id="PF26242"/>
    </source>
</evidence>
<feature type="compositionally biased region" description="Low complexity" evidence="1">
    <location>
        <begin position="515"/>
        <end position="527"/>
    </location>
</feature>
<dbReference type="Pfam" id="PF24707">
    <property type="entry name" value="Swc3"/>
    <property type="match status" value="1"/>
</dbReference>
<evidence type="ECO:0000313" key="4">
    <source>
        <dbReference type="EMBL" id="CAH2354703.1"/>
    </source>
</evidence>
<feature type="region of interest" description="Disordered" evidence="1">
    <location>
        <begin position="997"/>
        <end position="1177"/>
    </location>
</feature>
<evidence type="ECO:0000313" key="5">
    <source>
        <dbReference type="Proteomes" id="UP000837801"/>
    </source>
</evidence>
<dbReference type="InterPro" id="IPR008160">
    <property type="entry name" value="Collagen"/>
</dbReference>
<feature type="compositionally biased region" description="Low complexity" evidence="1">
    <location>
        <begin position="328"/>
        <end position="350"/>
    </location>
</feature>
<dbReference type="Proteomes" id="UP000837801">
    <property type="component" value="Unassembled WGS sequence"/>
</dbReference>
<feature type="region of interest" description="Disordered" evidence="1">
    <location>
        <begin position="263"/>
        <end position="633"/>
    </location>
</feature>
<keyword evidence="5" id="KW-1185">Reference proteome</keyword>
<feature type="compositionally biased region" description="Polar residues" evidence="1">
    <location>
        <begin position="439"/>
        <end position="481"/>
    </location>
</feature>
<feature type="compositionally biased region" description="Low complexity" evidence="1">
    <location>
        <begin position="489"/>
        <end position="506"/>
    </location>
</feature>
<gene>
    <name evidence="4" type="ORF">CLIB1423_18S01794</name>
</gene>
<feature type="compositionally biased region" description="Polar residues" evidence="1">
    <location>
        <begin position="1081"/>
        <end position="1097"/>
    </location>
</feature>
<feature type="compositionally biased region" description="Low complexity" evidence="1">
    <location>
        <begin position="263"/>
        <end position="275"/>
    </location>
</feature>
<evidence type="ECO:0000259" key="2">
    <source>
        <dbReference type="Pfam" id="PF24707"/>
    </source>
</evidence>
<dbReference type="Pfam" id="PF01391">
    <property type="entry name" value="Collagen"/>
    <property type="match status" value="1"/>
</dbReference>
<feature type="compositionally biased region" description="Polar residues" evidence="1">
    <location>
        <begin position="1164"/>
        <end position="1177"/>
    </location>
</feature>
<feature type="compositionally biased region" description="Polar residues" evidence="1">
    <location>
        <begin position="1104"/>
        <end position="1144"/>
    </location>
</feature>
<name>A0A9P0QSG6_9ASCO</name>
<feature type="domain" description="SWR1-complex protein 3" evidence="2">
    <location>
        <begin position="30"/>
        <end position="163"/>
    </location>
</feature>